<evidence type="ECO:0000256" key="2">
    <source>
        <dbReference type="ARBA" id="ARBA00023136"/>
    </source>
</evidence>
<dbReference type="EMBL" id="SOYY01000022">
    <property type="protein sequence ID" value="KAA0705155.1"/>
    <property type="molecule type" value="Genomic_DNA"/>
</dbReference>
<dbReference type="InterPro" id="IPR013783">
    <property type="entry name" value="Ig-like_fold"/>
</dbReference>
<keyword evidence="7" id="KW-1185">Reference proteome</keyword>
<comment type="caution">
    <text evidence="6">The sequence shown here is derived from an EMBL/GenBank/DDBJ whole genome shotgun (WGS) entry which is preliminary data.</text>
</comment>
<sequence length="305" mass="34875">MLLTNVILSPAENVRLVSQTPNIYAGPGEEVRFAVHLLPETSAVSMKIQWMRRTHLISQYNCGQETISSDYVNRVDLSHQELERGHLSLTLRNVQKSDSGVYTCRVLHVGGQMQAKIDLIVRDKKKTDHLKMKSKYLNTTEEKKDKEFNLLQELIDQELSDDELLDVEMKDGEFNLLQELINQDLLDKEFFDVEFVEMKQDERKEKRMRPEVGDESTLERELTERTTSEPADRNVHMLSTSLTNMEATGQSVAIVPANCCDSDSTDSEDELLIGVFTSVSFISTHTRARLVKRFYAIRGPSDLMS</sequence>
<dbReference type="InterPro" id="IPR036179">
    <property type="entry name" value="Ig-like_dom_sf"/>
</dbReference>
<dbReference type="SMART" id="SM00409">
    <property type="entry name" value="IG"/>
    <property type="match status" value="1"/>
</dbReference>
<dbReference type="GO" id="GO:0005102">
    <property type="term" value="F:signaling receptor binding"/>
    <property type="evidence" value="ECO:0007669"/>
    <property type="project" value="TreeGrafter"/>
</dbReference>
<dbReference type="SUPFAM" id="SSF48726">
    <property type="entry name" value="Immunoglobulin"/>
    <property type="match status" value="1"/>
</dbReference>
<dbReference type="PROSITE" id="PS50835">
    <property type="entry name" value="IG_LIKE"/>
    <property type="match status" value="1"/>
</dbReference>
<reference evidence="6 7" key="1">
    <citation type="journal article" date="2019" name="Mol. Ecol. Resour.">
        <title>Chromosome-level genome assembly of Triplophysa tibetana, a fish adapted to the harsh high-altitude environment of the Tibetan Plateau.</title>
        <authorList>
            <person name="Yang X."/>
            <person name="Liu H."/>
            <person name="Ma Z."/>
            <person name="Zou Y."/>
            <person name="Zou M."/>
            <person name="Mao Y."/>
            <person name="Li X."/>
            <person name="Wang H."/>
            <person name="Chen T."/>
            <person name="Wang W."/>
            <person name="Yang R."/>
        </authorList>
    </citation>
    <scope>NUCLEOTIDE SEQUENCE [LARGE SCALE GENOMIC DNA]</scope>
    <source>
        <strain evidence="6">TTIB1903HZAU</strain>
        <tissue evidence="6">Muscle</tissue>
    </source>
</reference>
<feature type="region of interest" description="Disordered" evidence="4">
    <location>
        <begin position="202"/>
        <end position="232"/>
    </location>
</feature>
<dbReference type="Gene3D" id="2.60.40.10">
    <property type="entry name" value="Immunoglobulins"/>
    <property type="match status" value="1"/>
</dbReference>
<dbReference type="InterPro" id="IPR013106">
    <property type="entry name" value="Ig_V-set"/>
</dbReference>
<protein>
    <recommendedName>
        <fullName evidence="5">Ig-like domain-containing protein</fullName>
    </recommendedName>
</protein>
<evidence type="ECO:0000313" key="6">
    <source>
        <dbReference type="EMBL" id="KAA0705155.1"/>
    </source>
</evidence>
<organism evidence="6 7">
    <name type="scientific">Triplophysa tibetana</name>
    <dbReference type="NCBI Taxonomy" id="1572043"/>
    <lineage>
        <taxon>Eukaryota</taxon>
        <taxon>Metazoa</taxon>
        <taxon>Chordata</taxon>
        <taxon>Craniata</taxon>
        <taxon>Vertebrata</taxon>
        <taxon>Euteleostomi</taxon>
        <taxon>Actinopterygii</taxon>
        <taxon>Neopterygii</taxon>
        <taxon>Teleostei</taxon>
        <taxon>Ostariophysi</taxon>
        <taxon>Cypriniformes</taxon>
        <taxon>Nemacheilidae</taxon>
        <taxon>Triplophysa</taxon>
    </lineage>
</organism>
<dbReference type="InterPro" id="IPR003599">
    <property type="entry name" value="Ig_sub"/>
</dbReference>
<comment type="subcellular location">
    <subcellularLocation>
        <location evidence="1">Membrane</location>
    </subcellularLocation>
</comment>
<dbReference type="GO" id="GO:0050852">
    <property type="term" value="P:T cell receptor signaling pathway"/>
    <property type="evidence" value="ECO:0007669"/>
    <property type="project" value="TreeGrafter"/>
</dbReference>
<evidence type="ECO:0000256" key="1">
    <source>
        <dbReference type="ARBA" id="ARBA00004370"/>
    </source>
</evidence>
<dbReference type="Pfam" id="PF07686">
    <property type="entry name" value="V-set"/>
    <property type="match status" value="1"/>
</dbReference>
<feature type="domain" description="Ig-like" evidence="5">
    <location>
        <begin position="10"/>
        <end position="118"/>
    </location>
</feature>
<dbReference type="PANTHER" id="PTHR24100">
    <property type="entry name" value="BUTYROPHILIN"/>
    <property type="match status" value="1"/>
</dbReference>
<evidence type="ECO:0000313" key="7">
    <source>
        <dbReference type="Proteomes" id="UP000324632"/>
    </source>
</evidence>
<dbReference type="Proteomes" id="UP000324632">
    <property type="component" value="Chromosome 22"/>
</dbReference>
<keyword evidence="2" id="KW-0472">Membrane</keyword>
<proteinExistence type="predicted"/>
<dbReference type="GO" id="GO:0009897">
    <property type="term" value="C:external side of plasma membrane"/>
    <property type="evidence" value="ECO:0007669"/>
    <property type="project" value="TreeGrafter"/>
</dbReference>
<keyword evidence="3" id="KW-0393">Immunoglobulin domain</keyword>
<gene>
    <name evidence="6" type="ORF">E1301_Tti024121</name>
</gene>
<dbReference type="InterPro" id="IPR007110">
    <property type="entry name" value="Ig-like_dom"/>
</dbReference>
<accession>A0A5A9N7L8</accession>
<evidence type="ECO:0000256" key="3">
    <source>
        <dbReference type="ARBA" id="ARBA00023319"/>
    </source>
</evidence>
<dbReference type="GO" id="GO:0001817">
    <property type="term" value="P:regulation of cytokine production"/>
    <property type="evidence" value="ECO:0007669"/>
    <property type="project" value="TreeGrafter"/>
</dbReference>
<evidence type="ECO:0000256" key="4">
    <source>
        <dbReference type="SAM" id="MobiDB-lite"/>
    </source>
</evidence>
<dbReference type="InterPro" id="IPR050504">
    <property type="entry name" value="IgSF_BTN/MOG"/>
</dbReference>
<dbReference type="AlphaFoldDB" id="A0A5A9N7L8"/>
<evidence type="ECO:0000259" key="5">
    <source>
        <dbReference type="PROSITE" id="PS50835"/>
    </source>
</evidence>
<dbReference type="PANTHER" id="PTHR24100:SF130">
    <property type="entry name" value="BUTYROPHILIN-LIKE PROTEIN 9"/>
    <property type="match status" value="1"/>
</dbReference>
<name>A0A5A9N7L8_9TELE</name>